<dbReference type="GO" id="GO:0000470">
    <property type="term" value="P:maturation of LSU-rRNA"/>
    <property type="evidence" value="ECO:0007669"/>
    <property type="project" value="TreeGrafter"/>
</dbReference>
<dbReference type="GO" id="GO:0090730">
    <property type="term" value="C:Las1 complex"/>
    <property type="evidence" value="ECO:0007669"/>
    <property type="project" value="InterPro"/>
</dbReference>
<dbReference type="GO" id="GO:0000460">
    <property type="term" value="P:maturation of 5.8S rRNA"/>
    <property type="evidence" value="ECO:0007669"/>
    <property type="project" value="TreeGrafter"/>
</dbReference>
<dbReference type="EMBL" id="JADNRY010000093">
    <property type="protein sequence ID" value="KAF9066058.1"/>
    <property type="molecule type" value="Genomic_DNA"/>
</dbReference>
<dbReference type="OrthoDB" id="10263222at2759"/>
<organism evidence="1 2">
    <name type="scientific">Rhodocollybia butyracea</name>
    <dbReference type="NCBI Taxonomy" id="206335"/>
    <lineage>
        <taxon>Eukaryota</taxon>
        <taxon>Fungi</taxon>
        <taxon>Dikarya</taxon>
        <taxon>Basidiomycota</taxon>
        <taxon>Agaricomycotina</taxon>
        <taxon>Agaricomycetes</taxon>
        <taxon>Agaricomycetidae</taxon>
        <taxon>Agaricales</taxon>
        <taxon>Marasmiineae</taxon>
        <taxon>Omphalotaceae</taxon>
        <taxon>Rhodocollybia</taxon>
    </lineage>
</organism>
<gene>
    <name evidence="1" type="ORF">BDP27DRAFT_1228109</name>
</gene>
<proteinExistence type="predicted"/>
<protein>
    <submittedName>
        <fullName evidence="1">Las1-like-domain-containing protein</fullName>
    </submittedName>
</protein>
<dbReference type="AlphaFoldDB" id="A0A9P5PMI8"/>
<name>A0A9P5PMI8_9AGAR</name>
<evidence type="ECO:0000313" key="2">
    <source>
        <dbReference type="Proteomes" id="UP000772434"/>
    </source>
</evidence>
<dbReference type="PANTHER" id="PTHR15002:SF0">
    <property type="entry name" value="RIBOSOMAL BIOGENESIS PROTEIN LAS1L"/>
    <property type="match status" value="1"/>
</dbReference>
<reference evidence="1" key="1">
    <citation type="submission" date="2020-11" db="EMBL/GenBank/DDBJ databases">
        <authorList>
            <consortium name="DOE Joint Genome Institute"/>
            <person name="Ahrendt S."/>
            <person name="Riley R."/>
            <person name="Andreopoulos W."/>
            <person name="Labutti K."/>
            <person name="Pangilinan J."/>
            <person name="Ruiz-Duenas F.J."/>
            <person name="Barrasa J.M."/>
            <person name="Sanchez-Garcia M."/>
            <person name="Camarero S."/>
            <person name="Miyauchi S."/>
            <person name="Serrano A."/>
            <person name="Linde D."/>
            <person name="Babiker R."/>
            <person name="Drula E."/>
            <person name="Ayuso-Fernandez I."/>
            <person name="Pacheco R."/>
            <person name="Padilla G."/>
            <person name="Ferreira P."/>
            <person name="Barriuso J."/>
            <person name="Kellner H."/>
            <person name="Castanera R."/>
            <person name="Alfaro M."/>
            <person name="Ramirez L."/>
            <person name="Pisabarro A.G."/>
            <person name="Kuo A."/>
            <person name="Tritt A."/>
            <person name="Lipzen A."/>
            <person name="He G."/>
            <person name="Yan M."/>
            <person name="Ng V."/>
            <person name="Cullen D."/>
            <person name="Martin F."/>
            <person name="Rosso M.-N."/>
            <person name="Henrissat B."/>
            <person name="Hibbett D."/>
            <person name="Martinez A.T."/>
            <person name="Grigoriev I.V."/>
        </authorList>
    </citation>
    <scope>NUCLEOTIDE SEQUENCE</scope>
    <source>
        <strain evidence="1">AH 40177</strain>
    </source>
</reference>
<dbReference type="GO" id="GO:0030687">
    <property type="term" value="C:preribosome, large subunit precursor"/>
    <property type="evidence" value="ECO:0007669"/>
    <property type="project" value="TreeGrafter"/>
</dbReference>
<dbReference type="PANTHER" id="PTHR15002">
    <property type="entry name" value="RIBOSOMAL BIOGENESIS PROTEIN LAS1L"/>
    <property type="match status" value="1"/>
</dbReference>
<evidence type="ECO:0000313" key="1">
    <source>
        <dbReference type="EMBL" id="KAF9066058.1"/>
    </source>
</evidence>
<keyword evidence="2" id="KW-1185">Reference proteome</keyword>
<dbReference type="Pfam" id="PF04031">
    <property type="entry name" value="Las1"/>
    <property type="match status" value="1"/>
</dbReference>
<comment type="caution">
    <text evidence="1">The sequence shown here is derived from an EMBL/GenBank/DDBJ whole genome shotgun (WGS) entry which is preliminary data.</text>
</comment>
<sequence length="374" mass="41675">MKLPRRVPWASIAELDEVCAAIFTDENDLESQTFAINRLVAWKAITSLPHAIESTLSLLVIIVQDKHSNSSSLVLRQSYSAAIIRLVNGLVDPLQFGVYARSIAAISAQLGLPAWLVEIRHAATHEDLPSLEILREAAHQSMAWLLHNYWLPTLDPSTSPQPDAAPLRPLEPILKEYKYLLKLNTRDVSLNKQHRQPINAVFKDIEKWISEAAVAANVAERELGWNSGDQADGVHDARAQRALEMFSDALLEKGGLIPLSKKKRVFPADSFTPPKTSVQIWTPLLSNVQTLHPEFSSVLVHRALSRLLETPQNGAPLDLLYDETLSRWIFCLIDQRDSAEDSDEDDEDTRVDVVARLLTALGPGSEHPAHTKKV</sequence>
<dbReference type="Proteomes" id="UP000772434">
    <property type="component" value="Unassembled WGS sequence"/>
</dbReference>
<dbReference type="InterPro" id="IPR007174">
    <property type="entry name" value="Las1"/>
</dbReference>
<accession>A0A9P5PMI8</accession>
<dbReference type="GO" id="GO:0004519">
    <property type="term" value="F:endonuclease activity"/>
    <property type="evidence" value="ECO:0007669"/>
    <property type="project" value="InterPro"/>
</dbReference>